<dbReference type="InterPro" id="IPR043128">
    <property type="entry name" value="Rev_trsase/Diguanyl_cyclase"/>
</dbReference>
<keyword evidence="1" id="KW-0511">Multifunctional enzyme</keyword>
<dbReference type="AlphaFoldDB" id="A0A4Y2UD41"/>
<feature type="domain" description="Reverse transcriptase" evidence="2">
    <location>
        <begin position="1"/>
        <end position="117"/>
    </location>
</feature>
<gene>
    <name evidence="3" type="primary">TY3B-I_769</name>
    <name evidence="3" type="ORF">AVEN_165062_1</name>
</gene>
<dbReference type="PROSITE" id="PS50878">
    <property type="entry name" value="RT_POL"/>
    <property type="match status" value="1"/>
</dbReference>
<dbReference type="EMBL" id="BGPR01035546">
    <property type="protein sequence ID" value="GBO10433.1"/>
    <property type="molecule type" value="Genomic_DNA"/>
</dbReference>
<reference evidence="3 4" key="1">
    <citation type="journal article" date="2019" name="Sci. Rep.">
        <title>Orb-weaving spider Araneus ventricosus genome elucidates the spidroin gene catalogue.</title>
        <authorList>
            <person name="Kono N."/>
            <person name="Nakamura H."/>
            <person name="Ohtoshi R."/>
            <person name="Moran D.A.P."/>
            <person name="Shinohara A."/>
            <person name="Yoshida Y."/>
            <person name="Fujiwara M."/>
            <person name="Mori M."/>
            <person name="Tomita M."/>
            <person name="Arakawa K."/>
        </authorList>
    </citation>
    <scope>NUCLEOTIDE SEQUENCE [LARGE SCALE GENOMIC DNA]</scope>
</reference>
<dbReference type="SUPFAM" id="SSF56672">
    <property type="entry name" value="DNA/RNA polymerases"/>
    <property type="match status" value="1"/>
</dbReference>
<accession>A0A4Y2UD41</accession>
<evidence type="ECO:0000259" key="2">
    <source>
        <dbReference type="PROSITE" id="PS50878"/>
    </source>
</evidence>
<evidence type="ECO:0000313" key="3">
    <source>
        <dbReference type="EMBL" id="GBO10433.1"/>
    </source>
</evidence>
<dbReference type="InterPro" id="IPR000477">
    <property type="entry name" value="RT_dom"/>
</dbReference>
<dbReference type="InterPro" id="IPR050951">
    <property type="entry name" value="Retrovirus_Pol_polyprotein"/>
</dbReference>
<comment type="caution">
    <text evidence="3">The sequence shown here is derived from an EMBL/GenBank/DDBJ whole genome shotgun (WGS) entry which is preliminary data.</text>
</comment>
<organism evidence="3 4">
    <name type="scientific">Araneus ventricosus</name>
    <name type="common">Orbweaver spider</name>
    <name type="synonym">Epeira ventricosa</name>
    <dbReference type="NCBI Taxonomy" id="182803"/>
    <lineage>
        <taxon>Eukaryota</taxon>
        <taxon>Metazoa</taxon>
        <taxon>Ecdysozoa</taxon>
        <taxon>Arthropoda</taxon>
        <taxon>Chelicerata</taxon>
        <taxon>Arachnida</taxon>
        <taxon>Araneae</taxon>
        <taxon>Araneomorphae</taxon>
        <taxon>Entelegynae</taxon>
        <taxon>Araneoidea</taxon>
        <taxon>Araneidae</taxon>
        <taxon>Araneus</taxon>
    </lineage>
</organism>
<sequence>MFSKLDASSGFWQIPLDKKSSYLTTFIIPFARFRFQRLPFGISSDPEHFQRRMFQMLEGIPGTICHMDNILIWRYTQEEHDQRLTEVFKRLKNSGMTLNAKKYIFAQTTIKFLGHIIDGQRIHSDPDKIAAIENYQPPTNKKKLKQLLGMDNYLARFVPNYSDILLPLTSMLSNKVAFVWEAPQEAAFQKLMKILSSDPVLMIFDPGRETIVTTDASSFGL</sequence>
<evidence type="ECO:0000256" key="1">
    <source>
        <dbReference type="ARBA" id="ARBA00023268"/>
    </source>
</evidence>
<protein>
    <submittedName>
        <fullName evidence="3">Transposon Ty3-I Gag-Pol polyprotein</fullName>
    </submittedName>
</protein>
<name>A0A4Y2UD41_ARAVE</name>
<evidence type="ECO:0000313" key="4">
    <source>
        <dbReference type="Proteomes" id="UP000499080"/>
    </source>
</evidence>
<dbReference type="CDD" id="cd01647">
    <property type="entry name" value="RT_LTR"/>
    <property type="match status" value="1"/>
</dbReference>
<dbReference type="Proteomes" id="UP000499080">
    <property type="component" value="Unassembled WGS sequence"/>
</dbReference>
<dbReference type="Pfam" id="PF00078">
    <property type="entry name" value="RVT_1"/>
    <property type="match status" value="1"/>
</dbReference>
<dbReference type="InterPro" id="IPR043502">
    <property type="entry name" value="DNA/RNA_pol_sf"/>
</dbReference>
<dbReference type="PANTHER" id="PTHR37984">
    <property type="entry name" value="PROTEIN CBG26694"/>
    <property type="match status" value="1"/>
</dbReference>
<dbReference type="PANTHER" id="PTHR37984:SF5">
    <property type="entry name" value="PROTEIN NYNRIN-LIKE"/>
    <property type="match status" value="1"/>
</dbReference>
<dbReference type="GO" id="GO:0071897">
    <property type="term" value="P:DNA biosynthetic process"/>
    <property type="evidence" value="ECO:0007669"/>
    <property type="project" value="UniProtKB-ARBA"/>
</dbReference>
<dbReference type="FunFam" id="3.30.70.270:FF:000026">
    <property type="entry name" value="Transposon Ty3-G Gag-Pol polyprotein"/>
    <property type="match status" value="1"/>
</dbReference>
<proteinExistence type="predicted"/>
<dbReference type="InterPro" id="IPR041577">
    <property type="entry name" value="RT_RNaseH_2"/>
</dbReference>
<dbReference type="Pfam" id="PF17919">
    <property type="entry name" value="RT_RNaseH_2"/>
    <property type="match status" value="1"/>
</dbReference>
<keyword evidence="4" id="KW-1185">Reference proteome</keyword>
<dbReference type="FunFam" id="3.30.70.270:FF:000003">
    <property type="entry name" value="Transposon Ty3-G Gag-Pol polyprotein"/>
    <property type="match status" value="1"/>
</dbReference>
<dbReference type="Gene3D" id="3.30.70.270">
    <property type="match status" value="2"/>
</dbReference>
<dbReference type="OrthoDB" id="430238at2759"/>
<dbReference type="GO" id="GO:0003824">
    <property type="term" value="F:catalytic activity"/>
    <property type="evidence" value="ECO:0007669"/>
    <property type="project" value="UniProtKB-KW"/>
</dbReference>
<dbReference type="Gene3D" id="3.10.10.10">
    <property type="entry name" value="HIV Type 1 Reverse Transcriptase, subunit A, domain 1"/>
    <property type="match status" value="1"/>
</dbReference>